<dbReference type="SUPFAM" id="SSF143800">
    <property type="entry name" value="L28p-like"/>
    <property type="match status" value="1"/>
</dbReference>
<comment type="caution">
    <text evidence="5">The sequence shown here is derived from an EMBL/GenBank/DDBJ whole genome shotgun (WGS) entry which is preliminary data.</text>
</comment>
<protein>
    <recommendedName>
        <fullName evidence="4">Large ribosomal subunit protein bL28c</fullName>
    </recommendedName>
</protein>
<proteinExistence type="inferred from homology"/>
<dbReference type="NCBIfam" id="TIGR00009">
    <property type="entry name" value="L28"/>
    <property type="match status" value="1"/>
</dbReference>
<dbReference type="InterPro" id="IPR001383">
    <property type="entry name" value="Ribosomal_bL28_bact-type"/>
</dbReference>
<dbReference type="InterPro" id="IPR034704">
    <property type="entry name" value="Ribosomal_bL28/bL31-like_sf"/>
</dbReference>
<evidence type="ECO:0000256" key="2">
    <source>
        <dbReference type="ARBA" id="ARBA00022980"/>
    </source>
</evidence>
<organism evidence="5 6">
    <name type="scientific">Tricholomella constricta</name>
    <dbReference type="NCBI Taxonomy" id="117010"/>
    <lineage>
        <taxon>Eukaryota</taxon>
        <taxon>Fungi</taxon>
        <taxon>Dikarya</taxon>
        <taxon>Basidiomycota</taxon>
        <taxon>Agaricomycotina</taxon>
        <taxon>Agaricomycetes</taxon>
        <taxon>Agaricomycetidae</taxon>
        <taxon>Agaricales</taxon>
        <taxon>Tricholomatineae</taxon>
        <taxon>Lyophyllaceae</taxon>
        <taxon>Tricholomella</taxon>
    </lineage>
</organism>
<dbReference type="GO" id="GO:0003735">
    <property type="term" value="F:structural constituent of ribosome"/>
    <property type="evidence" value="ECO:0007669"/>
    <property type="project" value="InterPro"/>
</dbReference>
<dbReference type="AlphaFoldDB" id="A0A8H5HFQ6"/>
<dbReference type="GO" id="GO:0005762">
    <property type="term" value="C:mitochondrial large ribosomal subunit"/>
    <property type="evidence" value="ECO:0007669"/>
    <property type="project" value="TreeGrafter"/>
</dbReference>
<dbReference type="InterPro" id="IPR026569">
    <property type="entry name" value="Ribosomal_bL28"/>
</dbReference>
<evidence type="ECO:0000256" key="1">
    <source>
        <dbReference type="ARBA" id="ARBA00008760"/>
    </source>
</evidence>
<evidence type="ECO:0000313" key="6">
    <source>
        <dbReference type="Proteomes" id="UP000565441"/>
    </source>
</evidence>
<dbReference type="Proteomes" id="UP000565441">
    <property type="component" value="Unassembled WGS sequence"/>
</dbReference>
<evidence type="ECO:0000256" key="4">
    <source>
        <dbReference type="ARBA" id="ARBA00035265"/>
    </source>
</evidence>
<dbReference type="PANTHER" id="PTHR13528">
    <property type="entry name" value="39S RIBOSOMAL PROTEIN L28, MITOCHONDRIAL"/>
    <property type="match status" value="1"/>
</dbReference>
<keyword evidence="2" id="KW-0689">Ribosomal protein</keyword>
<evidence type="ECO:0000313" key="5">
    <source>
        <dbReference type="EMBL" id="KAF5382558.1"/>
    </source>
</evidence>
<comment type="similarity">
    <text evidence="1">Belongs to the bacterial ribosomal protein bL28 family.</text>
</comment>
<sequence length="232" mass="26225">MFPTIPVYSIVSQPFKRSQLGLFQGKTKQYGNNVPFSKHKTRRTWLPNVQRKRLFSDTMGEEVRVKLTTRALRTIKKVSSTIFMHRHAKQEELQHGGLDNYVENSSATILGWQGMRIRLKIREHGEQSSTTPTSAAAPISTIETNAEVPSAKVAVSVSEAKAKRQAKIKARAELRSIAESQPTMLDAQRVREMVMKTLGLETQPNARQTIAFLERHRKTLVKAAQFNVKTTL</sequence>
<evidence type="ECO:0000256" key="3">
    <source>
        <dbReference type="ARBA" id="ARBA00023274"/>
    </source>
</evidence>
<name>A0A8H5HFQ6_9AGAR</name>
<reference evidence="5 6" key="1">
    <citation type="journal article" date="2020" name="ISME J.">
        <title>Uncovering the hidden diversity of litter-decomposition mechanisms in mushroom-forming fungi.</title>
        <authorList>
            <person name="Floudas D."/>
            <person name="Bentzer J."/>
            <person name="Ahren D."/>
            <person name="Johansson T."/>
            <person name="Persson P."/>
            <person name="Tunlid A."/>
        </authorList>
    </citation>
    <scope>NUCLEOTIDE SEQUENCE [LARGE SCALE GENOMIC DNA]</scope>
    <source>
        <strain evidence="5 6">CBS 661.87</strain>
    </source>
</reference>
<gene>
    <name evidence="5" type="ORF">D9615_002849</name>
</gene>
<keyword evidence="3" id="KW-0687">Ribonucleoprotein</keyword>
<dbReference type="PANTHER" id="PTHR13528:SF2">
    <property type="entry name" value="LARGE RIBOSOMAL SUBUNIT PROTEIN BL28M"/>
    <property type="match status" value="1"/>
</dbReference>
<dbReference type="OrthoDB" id="361870at2759"/>
<accession>A0A8H5HFQ6</accession>
<dbReference type="Gene3D" id="2.30.170.40">
    <property type="entry name" value="Ribosomal protein L28/L24"/>
    <property type="match status" value="1"/>
</dbReference>
<dbReference type="HAMAP" id="MF_00373">
    <property type="entry name" value="Ribosomal_bL28"/>
    <property type="match status" value="1"/>
</dbReference>
<dbReference type="EMBL" id="JAACJP010000008">
    <property type="protein sequence ID" value="KAF5382558.1"/>
    <property type="molecule type" value="Genomic_DNA"/>
</dbReference>
<dbReference type="Pfam" id="PF00830">
    <property type="entry name" value="Ribosomal_L28"/>
    <property type="match status" value="1"/>
</dbReference>
<keyword evidence="6" id="KW-1185">Reference proteome</keyword>
<dbReference type="InterPro" id="IPR037147">
    <property type="entry name" value="Ribosomal_bL28_sf"/>
</dbReference>
<dbReference type="GO" id="GO:0006412">
    <property type="term" value="P:translation"/>
    <property type="evidence" value="ECO:0007669"/>
    <property type="project" value="InterPro"/>
</dbReference>